<evidence type="ECO:0000313" key="1">
    <source>
        <dbReference type="EMBL" id="PGQ08789.1"/>
    </source>
</evidence>
<protein>
    <submittedName>
        <fullName evidence="1">Uncharacterized protein</fullName>
    </submittedName>
</protein>
<reference evidence="1 2" key="1">
    <citation type="submission" date="2017-09" db="EMBL/GenBank/DDBJ databases">
        <title>Large-scale bioinformatics analysis of Bacillus genomes uncovers conserved roles of natural products in bacterial physiology.</title>
        <authorList>
            <consortium name="Agbiome Team Llc"/>
            <person name="Bleich R.M."/>
            <person name="Grubbs K.J."/>
            <person name="Santa Maria K.C."/>
            <person name="Allen S.E."/>
            <person name="Farag S."/>
            <person name="Shank E.A."/>
            <person name="Bowers A."/>
        </authorList>
    </citation>
    <scope>NUCLEOTIDE SEQUENCE [LARGE SCALE GENOMIC DNA]</scope>
    <source>
        <strain evidence="1 2">AFS046104</strain>
    </source>
</reference>
<accession>A0A2C0EQ69</accession>
<gene>
    <name evidence="1" type="ORF">COA08_13770</name>
</gene>
<organism evidence="1 2">
    <name type="scientific">Bacillus cereus</name>
    <dbReference type="NCBI Taxonomy" id="1396"/>
    <lineage>
        <taxon>Bacteria</taxon>
        <taxon>Bacillati</taxon>
        <taxon>Bacillota</taxon>
        <taxon>Bacilli</taxon>
        <taxon>Bacillales</taxon>
        <taxon>Bacillaceae</taxon>
        <taxon>Bacillus</taxon>
        <taxon>Bacillus cereus group</taxon>
    </lineage>
</organism>
<name>A0A2C0EQ69_BACCE</name>
<dbReference type="EMBL" id="NUJQ01000015">
    <property type="protein sequence ID" value="PGQ08789.1"/>
    <property type="molecule type" value="Genomic_DNA"/>
</dbReference>
<dbReference type="AlphaFoldDB" id="A0A2C0EQ69"/>
<proteinExistence type="predicted"/>
<dbReference type="Proteomes" id="UP000221438">
    <property type="component" value="Unassembled WGS sequence"/>
</dbReference>
<sequence>MFFLIILILLKRISNIYHLKTSTWILLNLEELERRFNSASVSFFTTLLQAKIGGLSKIS</sequence>
<comment type="caution">
    <text evidence="1">The sequence shown here is derived from an EMBL/GenBank/DDBJ whole genome shotgun (WGS) entry which is preliminary data.</text>
</comment>
<evidence type="ECO:0000313" key="2">
    <source>
        <dbReference type="Proteomes" id="UP000221438"/>
    </source>
</evidence>